<dbReference type="InterPro" id="IPR039420">
    <property type="entry name" value="WalR-like"/>
</dbReference>
<dbReference type="GO" id="GO:0000156">
    <property type="term" value="F:phosphorelay response regulator activity"/>
    <property type="evidence" value="ECO:0007669"/>
    <property type="project" value="TreeGrafter"/>
</dbReference>
<reference evidence="6 7" key="1">
    <citation type="submission" date="2019-11" db="EMBL/GenBank/DDBJ databases">
        <title>Pseudodesulfovibrio alkaliphilus, sp. nov., an alkaliphilic sulfate-reducing bacteria from mud volcano of Taman peninsula, Russia.</title>
        <authorList>
            <person name="Frolova A."/>
            <person name="Merkel A.Y."/>
            <person name="Slobodkin A.I."/>
        </authorList>
    </citation>
    <scope>NUCLEOTIDE SEQUENCE [LARGE SCALE GENOMIC DNA]</scope>
    <source>
        <strain evidence="6 7">F-1</strain>
    </source>
</reference>
<dbReference type="PROSITE" id="PS50110">
    <property type="entry name" value="RESPONSE_REGULATORY"/>
    <property type="match status" value="1"/>
</dbReference>
<dbReference type="PANTHER" id="PTHR48111:SF40">
    <property type="entry name" value="PHOSPHATE REGULON TRANSCRIPTIONAL REGULATORY PROTEIN PHOB"/>
    <property type="match status" value="1"/>
</dbReference>
<evidence type="ECO:0000259" key="5">
    <source>
        <dbReference type="PROSITE" id="PS50110"/>
    </source>
</evidence>
<evidence type="ECO:0000256" key="2">
    <source>
        <dbReference type="ARBA" id="ARBA00023012"/>
    </source>
</evidence>
<dbReference type="SUPFAM" id="SSF52172">
    <property type="entry name" value="CheY-like"/>
    <property type="match status" value="1"/>
</dbReference>
<evidence type="ECO:0000256" key="3">
    <source>
        <dbReference type="ARBA" id="ARBA00023125"/>
    </source>
</evidence>
<dbReference type="RefSeq" id="WP_155933896.1">
    <property type="nucleotide sequence ID" value="NZ_WODC01000004.1"/>
</dbReference>
<dbReference type="InterPro" id="IPR011006">
    <property type="entry name" value="CheY-like_superfamily"/>
</dbReference>
<keyword evidence="3" id="KW-0238">DNA-binding</keyword>
<dbReference type="AlphaFoldDB" id="A0A7K1KNE7"/>
<gene>
    <name evidence="6" type="ORF">GKC30_08165</name>
</gene>
<dbReference type="Pfam" id="PF00072">
    <property type="entry name" value="Response_reg"/>
    <property type="match status" value="1"/>
</dbReference>
<dbReference type="GO" id="GO:0005829">
    <property type="term" value="C:cytosol"/>
    <property type="evidence" value="ECO:0007669"/>
    <property type="project" value="TreeGrafter"/>
</dbReference>
<dbReference type="GO" id="GO:0006355">
    <property type="term" value="P:regulation of DNA-templated transcription"/>
    <property type="evidence" value="ECO:0007669"/>
    <property type="project" value="TreeGrafter"/>
</dbReference>
<dbReference type="Proteomes" id="UP000461162">
    <property type="component" value="Unassembled WGS sequence"/>
</dbReference>
<accession>A0A7K1KNE7</accession>
<dbReference type="EMBL" id="WODC01000004">
    <property type="protein sequence ID" value="MUM77604.1"/>
    <property type="molecule type" value="Genomic_DNA"/>
</dbReference>
<sequence>MAKPISVLLVDDEIDLLDFLSKRLARRGFLVQTASNGRQALAAISASKPDVVLLDMLMPGGMDGLATLGEIRRLFPHLEVVLLTAHASTEAALRGMELGAYDYMVKPVAIGELVLKIEEASGVRGPMTSGTRTGNGFNA</sequence>
<dbReference type="InterPro" id="IPR001789">
    <property type="entry name" value="Sig_transdc_resp-reg_receiver"/>
</dbReference>
<feature type="modified residue" description="4-aspartylphosphate" evidence="4">
    <location>
        <position position="55"/>
    </location>
</feature>
<organism evidence="6 7">
    <name type="scientific">Pseudodesulfovibrio alkaliphilus</name>
    <dbReference type="NCBI Taxonomy" id="2661613"/>
    <lineage>
        <taxon>Bacteria</taxon>
        <taxon>Pseudomonadati</taxon>
        <taxon>Thermodesulfobacteriota</taxon>
        <taxon>Desulfovibrionia</taxon>
        <taxon>Desulfovibrionales</taxon>
        <taxon>Desulfovibrionaceae</taxon>
    </lineage>
</organism>
<evidence type="ECO:0000256" key="4">
    <source>
        <dbReference type="PROSITE-ProRule" id="PRU00169"/>
    </source>
</evidence>
<dbReference type="PANTHER" id="PTHR48111">
    <property type="entry name" value="REGULATOR OF RPOS"/>
    <property type="match status" value="1"/>
</dbReference>
<evidence type="ECO:0000313" key="7">
    <source>
        <dbReference type="Proteomes" id="UP000461162"/>
    </source>
</evidence>
<proteinExistence type="predicted"/>
<dbReference type="GO" id="GO:0032993">
    <property type="term" value="C:protein-DNA complex"/>
    <property type="evidence" value="ECO:0007669"/>
    <property type="project" value="TreeGrafter"/>
</dbReference>
<dbReference type="GO" id="GO:0000976">
    <property type="term" value="F:transcription cis-regulatory region binding"/>
    <property type="evidence" value="ECO:0007669"/>
    <property type="project" value="TreeGrafter"/>
</dbReference>
<keyword evidence="2" id="KW-0902">Two-component regulatory system</keyword>
<dbReference type="CDD" id="cd00156">
    <property type="entry name" value="REC"/>
    <property type="match status" value="1"/>
</dbReference>
<keyword evidence="7" id="KW-1185">Reference proteome</keyword>
<keyword evidence="1 4" id="KW-0597">Phosphoprotein</keyword>
<dbReference type="Gene3D" id="3.40.50.2300">
    <property type="match status" value="1"/>
</dbReference>
<evidence type="ECO:0000313" key="6">
    <source>
        <dbReference type="EMBL" id="MUM77604.1"/>
    </source>
</evidence>
<evidence type="ECO:0000256" key="1">
    <source>
        <dbReference type="ARBA" id="ARBA00022553"/>
    </source>
</evidence>
<comment type="caution">
    <text evidence="6">The sequence shown here is derived from an EMBL/GenBank/DDBJ whole genome shotgun (WGS) entry which is preliminary data.</text>
</comment>
<protein>
    <submittedName>
        <fullName evidence="6">Response regulator</fullName>
    </submittedName>
</protein>
<feature type="domain" description="Response regulatory" evidence="5">
    <location>
        <begin position="6"/>
        <end position="121"/>
    </location>
</feature>
<dbReference type="SMART" id="SM00448">
    <property type="entry name" value="REC"/>
    <property type="match status" value="1"/>
</dbReference>
<name>A0A7K1KNE7_9BACT</name>